<accession>A0A6V7H5Q7</accession>
<feature type="non-terminal residue" evidence="2">
    <location>
        <position position="1"/>
    </location>
</feature>
<evidence type="ECO:0000313" key="3">
    <source>
        <dbReference type="Proteomes" id="UP000752696"/>
    </source>
</evidence>
<dbReference type="AlphaFoldDB" id="A0A6V7H5Q7"/>
<reference evidence="2" key="1">
    <citation type="submission" date="2020-07" db="EMBL/GenBank/DDBJ databases">
        <authorList>
            <person name="Nazaruddin N."/>
        </authorList>
    </citation>
    <scope>NUCLEOTIDE SEQUENCE</scope>
</reference>
<protein>
    <submittedName>
        <fullName evidence="2">Uncharacterized protein</fullName>
    </submittedName>
</protein>
<proteinExistence type="predicted"/>
<evidence type="ECO:0000256" key="1">
    <source>
        <dbReference type="SAM" id="MobiDB-lite"/>
    </source>
</evidence>
<dbReference type="EMBL" id="CAJDYZ010007832">
    <property type="protein sequence ID" value="CAD1474685.1"/>
    <property type="molecule type" value="Genomic_DNA"/>
</dbReference>
<evidence type="ECO:0000313" key="2">
    <source>
        <dbReference type="EMBL" id="CAD1474685.1"/>
    </source>
</evidence>
<organism evidence="2 3">
    <name type="scientific">Heterotrigona itama</name>
    <dbReference type="NCBI Taxonomy" id="395501"/>
    <lineage>
        <taxon>Eukaryota</taxon>
        <taxon>Metazoa</taxon>
        <taxon>Ecdysozoa</taxon>
        <taxon>Arthropoda</taxon>
        <taxon>Hexapoda</taxon>
        <taxon>Insecta</taxon>
        <taxon>Pterygota</taxon>
        <taxon>Neoptera</taxon>
        <taxon>Endopterygota</taxon>
        <taxon>Hymenoptera</taxon>
        <taxon>Apocrita</taxon>
        <taxon>Aculeata</taxon>
        <taxon>Apoidea</taxon>
        <taxon>Anthophila</taxon>
        <taxon>Apidae</taxon>
        <taxon>Heterotrigona</taxon>
    </lineage>
</organism>
<dbReference type="Proteomes" id="UP000752696">
    <property type="component" value="Unassembled WGS sequence"/>
</dbReference>
<gene>
    <name evidence="2" type="ORF">MHI_LOCUS483317</name>
</gene>
<sequence length="182" mass="20822">MALLPSYTIVENEVFSQEPRPIASQIRNLRRIEPAKKQKGMSRRSTLDAVWRLEINAYTSAGGTLDKGEGCQPCCNGGENISWLDDRYSELRTNIHTRNPWKSVCISAQVTDSESRDRAQTKKTFGTQKRRDGTCSRQGETHKEREREREETTPGNWVVDWSVLQHACRNQAEYSAGIRSIY</sequence>
<feature type="compositionally biased region" description="Basic and acidic residues" evidence="1">
    <location>
        <begin position="129"/>
        <end position="152"/>
    </location>
</feature>
<dbReference type="OrthoDB" id="10531091at2759"/>
<keyword evidence="3" id="KW-1185">Reference proteome</keyword>
<feature type="region of interest" description="Disordered" evidence="1">
    <location>
        <begin position="113"/>
        <end position="153"/>
    </location>
</feature>
<name>A0A6V7H5Q7_9HYME</name>
<comment type="caution">
    <text evidence="2">The sequence shown here is derived from an EMBL/GenBank/DDBJ whole genome shotgun (WGS) entry which is preliminary data.</text>
</comment>